<dbReference type="Proteomes" id="UP000077465">
    <property type="component" value="Chromosome"/>
</dbReference>
<proteinExistence type="predicted"/>
<sequence length="69" mass="8177">MYVEVWIDEDEILDKLNVDHSAELQAARYDANIALLQELRHVYDMRGKQAMFDKLNSLMSDFRLQTMDL</sequence>
<evidence type="ECO:0000313" key="2">
    <source>
        <dbReference type="Proteomes" id="UP000077465"/>
    </source>
</evidence>
<organism evidence="1 2">
    <name type="scientific">Moraxella bovoculi</name>
    <dbReference type="NCBI Taxonomy" id="386891"/>
    <lineage>
        <taxon>Bacteria</taxon>
        <taxon>Pseudomonadati</taxon>
        <taxon>Pseudomonadota</taxon>
        <taxon>Gammaproteobacteria</taxon>
        <taxon>Moraxellales</taxon>
        <taxon>Moraxellaceae</taxon>
        <taxon>Moraxella</taxon>
    </lineage>
</organism>
<dbReference type="RefSeq" id="WP_046699258.1">
    <property type="nucleotide sequence ID" value="NZ_CP011376.1"/>
</dbReference>
<dbReference type="AlphaFoldDB" id="A0AAC8PVK2"/>
<reference evidence="1 2" key="1">
    <citation type="submission" date="2015-05" db="EMBL/GenBank/DDBJ databases">
        <authorList>
            <person name="Dickey A."/>
            <person name="Clawson M."/>
            <person name="Bono J."/>
            <person name="Loy J.D."/>
        </authorList>
    </citation>
    <scope>NUCLEOTIDE SEQUENCE [LARGE SCALE GENOMIC DNA]</scope>
    <source>
        <strain evidence="1 2">22581</strain>
    </source>
</reference>
<evidence type="ECO:0000313" key="1">
    <source>
        <dbReference type="EMBL" id="AKG07798.1"/>
    </source>
</evidence>
<name>A0AAC8PVK2_9GAMM</name>
<dbReference type="EMBL" id="CP011376">
    <property type="protein sequence ID" value="AKG07798.1"/>
    <property type="molecule type" value="Genomic_DNA"/>
</dbReference>
<gene>
    <name evidence="1" type="ORF">AAX06_06090</name>
</gene>
<accession>A0AAC8PVK2</accession>
<protein>
    <submittedName>
        <fullName evidence="1">Uncharacterized protein</fullName>
    </submittedName>
</protein>